<dbReference type="Proteomes" id="UP000176897">
    <property type="component" value="Unassembled WGS sequence"/>
</dbReference>
<protein>
    <recommendedName>
        <fullName evidence="3">HNH domain-containing protein</fullName>
    </recommendedName>
</protein>
<accession>A0A1F7UQN5</accession>
<proteinExistence type="predicted"/>
<evidence type="ECO:0000313" key="2">
    <source>
        <dbReference type="Proteomes" id="UP000176897"/>
    </source>
</evidence>
<organism evidence="1 2">
    <name type="scientific">Candidatus Uhrbacteria bacterium RIFCSPLOWO2_01_FULL_47_24</name>
    <dbReference type="NCBI Taxonomy" id="1802401"/>
    <lineage>
        <taxon>Bacteria</taxon>
        <taxon>Candidatus Uhriibacteriota</taxon>
    </lineage>
</organism>
<dbReference type="AlphaFoldDB" id="A0A1F7UQN5"/>
<dbReference type="EMBL" id="MGEJ01000017">
    <property type="protein sequence ID" value="OGL80008.1"/>
    <property type="molecule type" value="Genomic_DNA"/>
</dbReference>
<comment type="caution">
    <text evidence="1">The sequence shown here is derived from an EMBL/GenBank/DDBJ whole genome shotgun (WGS) entry which is preliminary data.</text>
</comment>
<dbReference type="PANTHER" id="PTHR37827:SF1">
    <property type="entry name" value="HNH DOMAIN-CONTAINING PROTEIN"/>
    <property type="match status" value="1"/>
</dbReference>
<evidence type="ECO:0008006" key="3">
    <source>
        <dbReference type="Google" id="ProtNLM"/>
    </source>
</evidence>
<sequence>MNCACCKRLCMDITKHHLIPRTRHNNKRIKKCFTPAQLNTTVDLCRSCHRQVHALFTEKELERSYFTLELLVAHPAMLNFINWIKTKSADMRPRVKRSY</sequence>
<gene>
    <name evidence="1" type="ORF">A3B21_02460</name>
</gene>
<dbReference type="PANTHER" id="PTHR37827">
    <property type="entry name" value="TUDOR DOMAIN-CONTAINING PROTEIN"/>
    <property type="match status" value="1"/>
</dbReference>
<reference evidence="1 2" key="1">
    <citation type="journal article" date="2016" name="Nat. Commun.">
        <title>Thousands of microbial genomes shed light on interconnected biogeochemical processes in an aquifer system.</title>
        <authorList>
            <person name="Anantharaman K."/>
            <person name="Brown C.T."/>
            <person name="Hug L.A."/>
            <person name="Sharon I."/>
            <person name="Castelle C.J."/>
            <person name="Probst A.J."/>
            <person name="Thomas B.C."/>
            <person name="Singh A."/>
            <person name="Wilkins M.J."/>
            <person name="Karaoz U."/>
            <person name="Brodie E.L."/>
            <person name="Williams K.H."/>
            <person name="Hubbard S.S."/>
            <person name="Banfield J.F."/>
        </authorList>
    </citation>
    <scope>NUCLEOTIDE SEQUENCE [LARGE SCALE GENOMIC DNA]</scope>
</reference>
<dbReference type="STRING" id="1802401.A3B21_02460"/>
<name>A0A1F7UQN5_9BACT</name>
<evidence type="ECO:0000313" key="1">
    <source>
        <dbReference type="EMBL" id="OGL80008.1"/>
    </source>
</evidence>